<proteinExistence type="predicted"/>
<organism evidence="2">
    <name type="scientific">marine sediment metagenome</name>
    <dbReference type="NCBI Taxonomy" id="412755"/>
    <lineage>
        <taxon>unclassified sequences</taxon>
        <taxon>metagenomes</taxon>
        <taxon>ecological metagenomes</taxon>
    </lineage>
</organism>
<name>A0A0F8YI43_9ZZZZ</name>
<feature type="non-terminal residue" evidence="2">
    <location>
        <position position="1"/>
    </location>
</feature>
<evidence type="ECO:0000256" key="1">
    <source>
        <dbReference type="SAM" id="MobiDB-lite"/>
    </source>
</evidence>
<protein>
    <submittedName>
        <fullName evidence="2">Uncharacterized protein</fullName>
    </submittedName>
</protein>
<sequence>KMTEKTINCAECNVEFTFEENPKYPRKYCLNCSAEKKKEFKVMSKTEAKVTPDAEMGAPVEKINSSGRPYESLPQGTFSPKSKEYHLSPEQVRSNALDLAIKSVKGFEKEFSKERFWEIVKEFEEWINGN</sequence>
<accession>A0A0F8YI43</accession>
<dbReference type="AlphaFoldDB" id="A0A0F8YI43"/>
<gene>
    <name evidence="2" type="ORF">LCGC14_2894370</name>
</gene>
<dbReference type="EMBL" id="LAZR01056809">
    <property type="protein sequence ID" value="KKK73385.1"/>
    <property type="molecule type" value="Genomic_DNA"/>
</dbReference>
<feature type="region of interest" description="Disordered" evidence="1">
    <location>
        <begin position="51"/>
        <end position="84"/>
    </location>
</feature>
<evidence type="ECO:0000313" key="2">
    <source>
        <dbReference type="EMBL" id="KKK73385.1"/>
    </source>
</evidence>
<comment type="caution">
    <text evidence="2">The sequence shown here is derived from an EMBL/GenBank/DDBJ whole genome shotgun (WGS) entry which is preliminary data.</text>
</comment>
<reference evidence="2" key="1">
    <citation type="journal article" date="2015" name="Nature">
        <title>Complex archaea that bridge the gap between prokaryotes and eukaryotes.</title>
        <authorList>
            <person name="Spang A."/>
            <person name="Saw J.H."/>
            <person name="Jorgensen S.L."/>
            <person name="Zaremba-Niedzwiedzka K."/>
            <person name="Martijn J."/>
            <person name="Lind A.E."/>
            <person name="van Eijk R."/>
            <person name="Schleper C."/>
            <person name="Guy L."/>
            <person name="Ettema T.J."/>
        </authorList>
    </citation>
    <scope>NUCLEOTIDE SEQUENCE</scope>
</reference>